<dbReference type="Gene3D" id="2.60.120.260">
    <property type="entry name" value="Galactose-binding domain-like"/>
    <property type="match status" value="1"/>
</dbReference>
<protein>
    <submittedName>
        <fullName evidence="1">Uncharacterized protein</fullName>
    </submittedName>
</protein>
<organism evidence="1 2">
    <name type="scientific">Armillaria luteobubalina</name>
    <dbReference type="NCBI Taxonomy" id="153913"/>
    <lineage>
        <taxon>Eukaryota</taxon>
        <taxon>Fungi</taxon>
        <taxon>Dikarya</taxon>
        <taxon>Basidiomycota</taxon>
        <taxon>Agaricomycotina</taxon>
        <taxon>Agaricomycetes</taxon>
        <taxon>Agaricomycetidae</taxon>
        <taxon>Agaricales</taxon>
        <taxon>Marasmiineae</taxon>
        <taxon>Physalacriaceae</taxon>
        <taxon>Armillaria</taxon>
    </lineage>
</organism>
<reference evidence="1" key="1">
    <citation type="submission" date="2023-06" db="EMBL/GenBank/DDBJ databases">
        <authorList>
            <consortium name="Lawrence Berkeley National Laboratory"/>
            <person name="Ahrendt S."/>
            <person name="Sahu N."/>
            <person name="Indic B."/>
            <person name="Wong-Bajracharya J."/>
            <person name="Merenyi Z."/>
            <person name="Ke H.-M."/>
            <person name="Monk M."/>
            <person name="Kocsube S."/>
            <person name="Drula E."/>
            <person name="Lipzen A."/>
            <person name="Balint B."/>
            <person name="Henrissat B."/>
            <person name="Andreopoulos B."/>
            <person name="Martin F.M."/>
            <person name="Harder C.B."/>
            <person name="Rigling D."/>
            <person name="Ford K.L."/>
            <person name="Foster G.D."/>
            <person name="Pangilinan J."/>
            <person name="Papanicolaou A."/>
            <person name="Barry K."/>
            <person name="LaButti K."/>
            <person name="Viragh M."/>
            <person name="Koriabine M."/>
            <person name="Yan M."/>
            <person name="Riley R."/>
            <person name="Champramary S."/>
            <person name="Plett K.L."/>
            <person name="Tsai I.J."/>
            <person name="Slot J."/>
            <person name="Sipos G."/>
            <person name="Plett J."/>
            <person name="Nagy L.G."/>
            <person name="Grigoriev I.V."/>
        </authorList>
    </citation>
    <scope>NUCLEOTIDE SEQUENCE</scope>
    <source>
        <strain evidence="1">HWK02</strain>
    </source>
</reference>
<name>A0AA39QKN2_9AGAR</name>
<evidence type="ECO:0000313" key="1">
    <source>
        <dbReference type="EMBL" id="KAK0503586.1"/>
    </source>
</evidence>
<dbReference type="EMBL" id="JAUEPU010000004">
    <property type="protein sequence ID" value="KAK0503586.1"/>
    <property type="molecule type" value="Genomic_DNA"/>
</dbReference>
<proteinExistence type="predicted"/>
<comment type="caution">
    <text evidence="1">The sequence shown here is derived from an EMBL/GenBank/DDBJ whole genome shotgun (WGS) entry which is preliminary data.</text>
</comment>
<sequence>MLSAVIATVFPASETAFRKTITSLFGNLEAVCAKIAIVVDDAYTLYVNGGSLKLDTDFHAAQVYSVPSSWLSADRNVFAVDEVNNGGPVGVIATILVAYTDGTAVLDITHTTWKKAAGDLDI</sequence>
<accession>A0AA39QKN2</accession>
<dbReference type="AlphaFoldDB" id="A0AA39QKN2"/>
<keyword evidence="2" id="KW-1185">Reference proteome</keyword>
<evidence type="ECO:0000313" key="2">
    <source>
        <dbReference type="Proteomes" id="UP001175228"/>
    </source>
</evidence>
<dbReference type="Proteomes" id="UP001175228">
    <property type="component" value="Unassembled WGS sequence"/>
</dbReference>
<gene>
    <name evidence="1" type="ORF">EDD18DRAFT_1277814</name>
</gene>